<organism evidence="2 3">
    <name type="scientific">Candidimonas nitroreducens</name>
    <dbReference type="NCBI Taxonomy" id="683354"/>
    <lineage>
        <taxon>Bacteria</taxon>
        <taxon>Pseudomonadati</taxon>
        <taxon>Pseudomonadota</taxon>
        <taxon>Betaproteobacteria</taxon>
        <taxon>Burkholderiales</taxon>
        <taxon>Alcaligenaceae</taxon>
        <taxon>Candidimonas</taxon>
    </lineage>
</organism>
<evidence type="ECO:0000313" key="3">
    <source>
        <dbReference type="Proteomes" id="UP000214603"/>
    </source>
</evidence>
<dbReference type="RefSeq" id="WP_088605461.1">
    <property type="nucleotide sequence ID" value="NZ_NJIH01000013.1"/>
</dbReference>
<feature type="domain" description="DUF4376" evidence="1">
    <location>
        <begin position="81"/>
        <end position="184"/>
    </location>
</feature>
<dbReference type="Pfam" id="PF14301">
    <property type="entry name" value="DUF4376"/>
    <property type="match status" value="1"/>
</dbReference>
<proteinExistence type="predicted"/>
<protein>
    <recommendedName>
        <fullName evidence="1">DUF4376 domain-containing protein</fullName>
    </recommendedName>
</protein>
<keyword evidence="3" id="KW-1185">Reference proteome</keyword>
<evidence type="ECO:0000313" key="2">
    <source>
        <dbReference type="EMBL" id="OWT55274.1"/>
    </source>
</evidence>
<evidence type="ECO:0000259" key="1">
    <source>
        <dbReference type="Pfam" id="PF14301"/>
    </source>
</evidence>
<reference evidence="3" key="1">
    <citation type="submission" date="2017-06" db="EMBL/GenBank/DDBJ databases">
        <title>Herbaspirillum phytohormonus sp. nov., isolated from the root nodule of Robinia pseudoacacia in lead-zinc mine.</title>
        <authorList>
            <person name="Fan M."/>
            <person name="Lin Y."/>
        </authorList>
    </citation>
    <scope>NUCLEOTIDE SEQUENCE [LARGE SCALE GENOMIC DNA]</scope>
    <source>
        <strain evidence="3">SC-089</strain>
    </source>
</reference>
<name>A0A225M1Q3_9BURK</name>
<comment type="caution">
    <text evidence="2">The sequence shown here is derived from an EMBL/GenBank/DDBJ whole genome shotgun (WGS) entry which is preliminary data.</text>
</comment>
<dbReference type="EMBL" id="NJIH01000013">
    <property type="protein sequence ID" value="OWT55274.1"/>
    <property type="molecule type" value="Genomic_DNA"/>
</dbReference>
<sequence>MFARVENDKITEYPVDLRKSYPNISWPKDLSTAALPDGIVWVEPTAMPAVEYAEVAEVDPQMTDGKWYQQWGTTPWSDDDTKQAVLAAISAKKFQVETGGVTLPNGMSVRTTIDDQNRISNAVFNGQRLGLTEVSFLQPDNSYATISMDDLVTIADAIGMHVQACFDAGKAHYTAVNAIKDSVSQTAYQQLVAYDITTGWPANGGSA</sequence>
<dbReference type="OrthoDB" id="8859689at2"/>
<gene>
    <name evidence="2" type="ORF">CEY11_21430</name>
</gene>
<accession>A0A225M1Q3</accession>
<dbReference type="Proteomes" id="UP000214603">
    <property type="component" value="Unassembled WGS sequence"/>
</dbReference>
<dbReference type="InterPro" id="IPR025484">
    <property type="entry name" value="DUF4376"/>
</dbReference>
<dbReference type="AlphaFoldDB" id="A0A225M1Q3"/>